<dbReference type="InterPro" id="IPR001173">
    <property type="entry name" value="Glyco_trans_2-like"/>
</dbReference>
<dbReference type="Gene3D" id="3.90.550.10">
    <property type="entry name" value="Spore Coat Polysaccharide Biosynthesis Protein SpsA, Chain A"/>
    <property type="match status" value="1"/>
</dbReference>
<keyword evidence="2" id="KW-0808">Transferase</keyword>
<evidence type="ECO:0000313" key="3">
    <source>
        <dbReference type="Proteomes" id="UP000055035"/>
    </source>
</evidence>
<dbReference type="Proteomes" id="UP000055035">
    <property type="component" value="Unassembled WGS sequence"/>
</dbReference>
<dbReference type="OrthoDB" id="8742915at2"/>
<evidence type="ECO:0000259" key="1">
    <source>
        <dbReference type="Pfam" id="PF00535"/>
    </source>
</evidence>
<feature type="domain" description="Glycosyltransferase 2-like" evidence="1">
    <location>
        <begin position="10"/>
        <end position="166"/>
    </location>
</feature>
<evidence type="ECO:0000313" key="2">
    <source>
        <dbReference type="EMBL" id="KTD18969.1"/>
    </source>
</evidence>
<proteinExistence type="predicted"/>
<dbReference type="SUPFAM" id="SSF53448">
    <property type="entry name" value="Nucleotide-diphospho-sugar transferases"/>
    <property type="match status" value="1"/>
</dbReference>
<reference evidence="2 3" key="1">
    <citation type="submission" date="2015-11" db="EMBL/GenBank/DDBJ databases">
        <title>Genomic analysis of 38 Legionella species identifies large and diverse effector repertoires.</title>
        <authorList>
            <person name="Burstein D."/>
            <person name="Amaro F."/>
            <person name="Zusman T."/>
            <person name="Lifshitz Z."/>
            <person name="Cohen O."/>
            <person name="Gilbert J.A."/>
            <person name="Pupko T."/>
            <person name="Shuman H.A."/>
            <person name="Segal G."/>
        </authorList>
    </citation>
    <scope>NUCLEOTIDE SEQUENCE [LARGE SCALE GENOMIC DNA]</scope>
    <source>
        <strain evidence="2 3">BL-540</strain>
    </source>
</reference>
<comment type="caution">
    <text evidence="2">The sequence shown here is derived from an EMBL/GenBank/DDBJ whole genome shotgun (WGS) entry which is preliminary data.</text>
</comment>
<dbReference type="AlphaFoldDB" id="A0A0W0VH35"/>
<dbReference type="EMBL" id="LNYJ01000003">
    <property type="protein sequence ID" value="KTD18969.1"/>
    <property type="molecule type" value="Genomic_DNA"/>
</dbReference>
<dbReference type="Pfam" id="PF00535">
    <property type="entry name" value="Glycos_transf_2"/>
    <property type="match status" value="1"/>
</dbReference>
<gene>
    <name evidence="2" type="ORF">Ljor_0192</name>
</gene>
<dbReference type="RefSeq" id="WP_064108341.1">
    <property type="nucleotide sequence ID" value="NZ_CAAAIC010000005.1"/>
</dbReference>
<name>A0A0W0VH35_9GAMM</name>
<dbReference type="STRING" id="456.Ljor_0192"/>
<dbReference type="PATRIC" id="fig|456.5.peg.209"/>
<accession>A0A0W0VH35</accession>
<dbReference type="PANTHER" id="PTHR22916">
    <property type="entry name" value="GLYCOSYLTRANSFERASE"/>
    <property type="match status" value="1"/>
</dbReference>
<protein>
    <submittedName>
        <fullName evidence="2">Glycosyl transferase, family 2</fullName>
    </submittedName>
</protein>
<sequence length="324" mass="37492">MSSSSLPLVSIVIPCYNGMPYLEEAIESVLAQDYPNIELIVLDDGSTDGSMELLRRYEGQFYYESHANMGQAETLNKGWRLSKGEILAYLSADDKLTPNATSLSVATLMQNPEVILTYADNLLINSESQPIRKLLTPEFNHYQMYLNATTPVAVASFFRRKAFEQLGGWDKNYRQIGDYEYHLRLIRMGDFKRIPQILGYHRVHEKSASYAKMNFERADEYKQLLTSVIEQCQDNYLLELKNKVLSQAYLISGRTHWRSDRYRTGFKYFLKSLMLCPQNLFSAKTYRIILNALFNRKLHQLFKLVQSFMGKLSSKQSTLKTDLD</sequence>
<dbReference type="GO" id="GO:0016758">
    <property type="term" value="F:hexosyltransferase activity"/>
    <property type="evidence" value="ECO:0007669"/>
    <property type="project" value="UniProtKB-ARBA"/>
</dbReference>
<keyword evidence="3" id="KW-1185">Reference proteome</keyword>
<dbReference type="PANTHER" id="PTHR22916:SF3">
    <property type="entry name" value="UDP-GLCNAC:BETAGAL BETA-1,3-N-ACETYLGLUCOSAMINYLTRANSFERASE-LIKE PROTEIN 1"/>
    <property type="match status" value="1"/>
</dbReference>
<organism evidence="2 3">
    <name type="scientific">Legionella jordanis</name>
    <dbReference type="NCBI Taxonomy" id="456"/>
    <lineage>
        <taxon>Bacteria</taxon>
        <taxon>Pseudomonadati</taxon>
        <taxon>Pseudomonadota</taxon>
        <taxon>Gammaproteobacteria</taxon>
        <taxon>Legionellales</taxon>
        <taxon>Legionellaceae</taxon>
        <taxon>Legionella</taxon>
    </lineage>
</organism>
<dbReference type="InterPro" id="IPR029044">
    <property type="entry name" value="Nucleotide-diphossugar_trans"/>
</dbReference>